<evidence type="ECO:0000313" key="1">
    <source>
        <dbReference type="EMBL" id="MBK9985123.1"/>
    </source>
</evidence>
<sequence>MKNILTFLFILSITSVSFGQDRLFAYTYQTNVLNKGDFDIEFQNTFSTGKVGAYSPYVFGQHLDQRVEFEVGLGRKVQTAFYLNSELFNFGDTSSTELNQELKISFSNEWKWKLSDPMANKIGIALYEELEVGGNNFESETKIIFDKRWQKDLVAFNIVGKYEIEKEVFRDGANKTVAEWTHSSPVEFYLGYLHFIKPDIGLGIELRNNNDITKEDGWVNSLVFAGPTAHISVDKFFANISVLPQIANLHKTDAAPGNRDLNGYEAIEIRALIGYSF</sequence>
<gene>
    <name evidence="1" type="ORF">IPP15_22660</name>
</gene>
<name>A0A9D7XUP3_9BACT</name>
<accession>A0A9D7XUP3</accession>
<dbReference type="EMBL" id="JADKGY010000033">
    <property type="protein sequence ID" value="MBK9985123.1"/>
    <property type="molecule type" value="Genomic_DNA"/>
</dbReference>
<proteinExistence type="predicted"/>
<comment type="caution">
    <text evidence="1">The sequence shown here is derived from an EMBL/GenBank/DDBJ whole genome shotgun (WGS) entry which is preliminary data.</text>
</comment>
<protein>
    <submittedName>
        <fullName evidence="1">Uncharacterized protein</fullName>
    </submittedName>
</protein>
<reference evidence="1 2" key="1">
    <citation type="submission" date="2020-10" db="EMBL/GenBank/DDBJ databases">
        <title>Connecting structure to function with the recovery of over 1000 high-quality activated sludge metagenome-assembled genomes encoding full-length rRNA genes using long-read sequencing.</title>
        <authorList>
            <person name="Singleton C.M."/>
            <person name="Petriglieri F."/>
            <person name="Kristensen J.M."/>
            <person name="Kirkegaard R.H."/>
            <person name="Michaelsen T.Y."/>
            <person name="Andersen M.H."/>
            <person name="Karst S.M."/>
            <person name="Dueholm M.S."/>
            <person name="Nielsen P.H."/>
            <person name="Albertsen M."/>
        </authorList>
    </citation>
    <scope>NUCLEOTIDE SEQUENCE [LARGE SCALE GENOMIC DNA]</scope>
    <source>
        <strain evidence="1">Ribe_18-Q3-R11-54_MAXAC.273</strain>
    </source>
</reference>
<dbReference type="AlphaFoldDB" id="A0A9D7XUP3"/>
<dbReference type="Proteomes" id="UP000808337">
    <property type="component" value="Unassembled WGS sequence"/>
</dbReference>
<evidence type="ECO:0000313" key="2">
    <source>
        <dbReference type="Proteomes" id="UP000808337"/>
    </source>
</evidence>
<organism evidence="1 2">
    <name type="scientific">Candidatus Opimibacter skivensis</name>
    <dbReference type="NCBI Taxonomy" id="2982028"/>
    <lineage>
        <taxon>Bacteria</taxon>
        <taxon>Pseudomonadati</taxon>
        <taxon>Bacteroidota</taxon>
        <taxon>Saprospiria</taxon>
        <taxon>Saprospirales</taxon>
        <taxon>Saprospiraceae</taxon>
        <taxon>Candidatus Opimibacter</taxon>
    </lineage>
</organism>